<dbReference type="RefSeq" id="WP_218285612.1">
    <property type="nucleotide sequence ID" value="NZ_CP076448.1"/>
</dbReference>
<dbReference type="PANTHER" id="PTHR39084">
    <property type="entry name" value="MEMBRANE PROTEIN-RELATED"/>
    <property type="match status" value="1"/>
</dbReference>
<gene>
    <name evidence="3" type="ORF">KO353_15160</name>
</gene>
<accession>A0A975U1K2</accession>
<keyword evidence="1" id="KW-0812">Transmembrane</keyword>
<feature type="transmembrane region" description="Helical" evidence="1">
    <location>
        <begin position="245"/>
        <end position="267"/>
    </location>
</feature>
<reference evidence="3" key="1">
    <citation type="submission" date="2021-06" db="EMBL/GenBank/DDBJ databases">
        <title>Elioraea tepida, sp. nov., a moderately thermophilic aerobic anoxygenic phototrophic bacterium isolated from an alkaline siliceous hot spring mat community in Yellowstone National Park, WY, USA.</title>
        <authorList>
            <person name="Saini M.K."/>
            <person name="Yoshida S."/>
            <person name="Sebastian A."/>
            <person name="Hirose S."/>
            <person name="Hara E."/>
            <person name="Tamaki H."/>
            <person name="Soulier N.T."/>
            <person name="Albert I."/>
            <person name="Hanada S."/>
            <person name="Bryant D.A."/>
            <person name="Tank M."/>
        </authorList>
    </citation>
    <scope>NUCLEOTIDE SEQUENCE</scope>
    <source>
        <strain evidence="3">MS-P2</strain>
    </source>
</reference>
<dbReference type="PANTHER" id="PTHR39084:SF1">
    <property type="entry name" value="DUF4010 DOMAIN-CONTAINING PROTEIN"/>
    <property type="match status" value="1"/>
</dbReference>
<feature type="transmembrane region" description="Helical" evidence="1">
    <location>
        <begin position="273"/>
        <end position="293"/>
    </location>
</feature>
<dbReference type="Pfam" id="PF13194">
    <property type="entry name" value="DUF4010"/>
    <property type="match status" value="1"/>
</dbReference>
<feature type="transmembrane region" description="Helical" evidence="1">
    <location>
        <begin position="314"/>
        <end position="333"/>
    </location>
</feature>
<keyword evidence="4" id="KW-1185">Reference proteome</keyword>
<dbReference type="KEGG" id="elio:KO353_15160"/>
<sequence length="417" mass="42272">MEGAPSPPVGLALALGLGFFLGLAFEEHYGQDNVRRPGGIRTFPTFSLAGAVLWLVEPRHGLAFLVLLLFVAAAGLVYWRTWLAVQGGGQPMLRGGLMVPACAIVAAAIGPASVSLPPWVPLGLTMATVLLIRARTSLHALAAKVPGEEITTAARFVVLAGVILPVLPREPIAAWLPVTPFEVWLAVVAMSGISWGTYLLQRYVSAGHGTLIGAILGGFWSSTAVTVALARDLRAAEARQPGTEAAIVAATAVMFVRVLMVAAVFNASLALDLLPWLGGFAAATAAATGVLLLSGPGSAARPPVPSGNPLRVPAALAFALLFMAIAAAMTLLGTRFGTAGLYALAAIVGLGDLDAFTIGLATTPRPGAVGAILLACAANNVVKAGYAIAFGGRRGAVPGAVLAAIAVAGVVVALAVR</sequence>
<feature type="transmembrane region" description="Helical" evidence="1">
    <location>
        <begin position="38"/>
        <end position="56"/>
    </location>
</feature>
<dbReference type="EMBL" id="CP076448">
    <property type="protein sequence ID" value="QXM24555.1"/>
    <property type="molecule type" value="Genomic_DNA"/>
</dbReference>
<feature type="transmembrane region" description="Helical" evidence="1">
    <location>
        <begin position="6"/>
        <end position="26"/>
    </location>
</feature>
<evidence type="ECO:0000259" key="2">
    <source>
        <dbReference type="Pfam" id="PF13194"/>
    </source>
</evidence>
<organism evidence="3 4">
    <name type="scientific">Elioraea tepida</name>
    <dbReference type="NCBI Taxonomy" id="2843330"/>
    <lineage>
        <taxon>Bacteria</taxon>
        <taxon>Pseudomonadati</taxon>
        <taxon>Pseudomonadota</taxon>
        <taxon>Alphaproteobacteria</taxon>
        <taxon>Acetobacterales</taxon>
        <taxon>Elioraeaceae</taxon>
        <taxon>Elioraea</taxon>
    </lineage>
</organism>
<keyword evidence="1" id="KW-0472">Membrane</keyword>
<dbReference type="Proteomes" id="UP000694001">
    <property type="component" value="Chromosome"/>
</dbReference>
<feature type="transmembrane region" description="Helical" evidence="1">
    <location>
        <begin position="212"/>
        <end position="233"/>
    </location>
</feature>
<dbReference type="InterPro" id="IPR025105">
    <property type="entry name" value="DUF4010"/>
</dbReference>
<feature type="transmembrane region" description="Helical" evidence="1">
    <location>
        <begin position="183"/>
        <end position="200"/>
    </location>
</feature>
<proteinExistence type="predicted"/>
<evidence type="ECO:0000313" key="3">
    <source>
        <dbReference type="EMBL" id="QXM24555.1"/>
    </source>
</evidence>
<feature type="transmembrane region" description="Helical" evidence="1">
    <location>
        <begin position="395"/>
        <end position="416"/>
    </location>
</feature>
<evidence type="ECO:0000313" key="4">
    <source>
        <dbReference type="Proteomes" id="UP000694001"/>
    </source>
</evidence>
<keyword evidence="1" id="KW-1133">Transmembrane helix</keyword>
<feature type="transmembrane region" description="Helical" evidence="1">
    <location>
        <begin position="339"/>
        <end position="361"/>
    </location>
</feature>
<evidence type="ECO:0000256" key="1">
    <source>
        <dbReference type="SAM" id="Phobius"/>
    </source>
</evidence>
<feature type="transmembrane region" description="Helical" evidence="1">
    <location>
        <begin position="62"/>
        <end position="79"/>
    </location>
</feature>
<feature type="transmembrane region" description="Helical" evidence="1">
    <location>
        <begin position="368"/>
        <end position="389"/>
    </location>
</feature>
<feature type="transmembrane region" description="Helical" evidence="1">
    <location>
        <begin position="91"/>
        <end position="110"/>
    </location>
</feature>
<name>A0A975U1K2_9PROT</name>
<protein>
    <submittedName>
        <fullName evidence="3">DUF4010 domain-containing protein</fullName>
    </submittedName>
</protein>
<dbReference type="AlphaFoldDB" id="A0A975U1K2"/>
<feature type="domain" description="DUF4010" evidence="2">
    <location>
        <begin position="188"/>
        <end position="391"/>
    </location>
</feature>